<proteinExistence type="predicted"/>
<name>A0AAW4X4U0_LIMRT</name>
<comment type="caution">
    <text evidence="1">The sequence shown here is derived from an EMBL/GenBank/DDBJ whole genome shotgun (WGS) entry which is preliminary data.</text>
</comment>
<protein>
    <submittedName>
        <fullName evidence="1">Uncharacterized protein</fullName>
    </submittedName>
</protein>
<evidence type="ECO:0000313" key="1">
    <source>
        <dbReference type="EMBL" id="MCC4477415.1"/>
    </source>
</evidence>
<dbReference type="AlphaFoldDB" id="A0AAW4X4U0"/>
<accession>A0AAW4X4U0</accession>
<reference evidence="1" key="1">
    <citation type="submission" date="2021-10" db="EMBL/GenBank/DDBJ databases">
        <title>Evolutionary history and lifestyle of the vertebrate symbiont Limosilactobacillus reuteri.</title>
        <authorList>
            <person name="Zheng J."/>
            <person name="Li F."/>
            <person name="Gaenzle M."/>
            <person name="Walter J."/>
        </authorList>
    </citation>
    <scope>NUCLEOTIDE SEQUENCE</scope>
    <source>
        <strain evidence="1">GQ_1_3_1</strain>
    </source>
</reference>
<organism evidence="1 2">
    <name type="scientific">Limosilactobacillus reuteri</name>
    <name type="common">Lactobacillus reuteri</name>
    <dbReference type="NCBI Taxonomy" id="1598"/>
    <lineage>
        <taxon>Bacteria</taxon>
        <taxon>Bacillati</taxon>
        <taxon>Bacillota</taxon>
        <taxon>Bacilli</taxon>
        <taxon>Lactobacillales</taxon>
        <taxon>Lactobacillaceae</taxon>
        <taxon>Limosilactobacillus</taxon>
    </lineage>
</organism>
<evidence type="ECO:0000313" key="2">
    <source>
        <dbReference type="Proteomes" id="UP001198026"/>
    </source>
</evidence>
<dbReference type="RefSeq" id="WP_228340722.1">
    <property type="nucleotide sequence ID" value="NZ_JAJGWA010000115.1"/>
</dbReference>
<sequence>MMVKINKDLLLPKAKGPRRLSFGGRLSSCRNSLKEALNEQVNRPFPIHWYTDDPYNAGQAVTLLEVSGYSFDVYHDEGDSGYQFQIMTSFREKMHFFSISPIKQSLDRVSFEQGRYDSLMELLDRKNGEQK</sequence>
<gene>
    <name evidence="1" type="ORF">LMB76_04170</name>
</gene>
<dbReference type="Proteomes" id="UP001198026">
    <property type="component" value="Unassembled WGS sequence"/>
</dbReference>
<dbReference type="EMBL" id="JAJGWB010000114">
    <property type="protein sequence ID" value="MCC4477415.1"/>
    <property type="molecule type" value="Genomic_DNA"/>
</dbReference>